<accession>A0AAV9U4A6</accession>
<protein>
    <submittedName>
        <fullName evidence="1">Uncharacterized protein</fullName>
    </submittedName>
</protein>
<dbReference type="EMBL" id="JAVHNS010000015">
    <property type="protein sequence ID" value="KAK6334449.1"/>
    <property type="molecule type" value="Genomic_DNA"/>
</dbReference>
<reference evidence="1 2" key="1">
    <citation type="submission" date="2019-10" db="EMBL/GenBank/DDBJ databases">
        <authorList>
            <person name="Palmer J.M."/>
        </authorList>
    </citation>
    <scope>NUCLEOTIDE SEQUENCE [LARGE SCALE GENOMIC DNA]</scope>
    <source>
        <strain evidence="1 2">TWF730</strain>
    </source>
</reference>
<comment type="caution">
    <text evidence="1">The sequence shown here is derived from an EMBL/GenBank/DDBJ whole genome shotgun (WGS) entry which is preliminary data.</text>
</comment>
<keyword evidence="2" id="KW-1185">Reference proteome</keyword>
<dbReference type="Proteomes" id="UP001373714">
    <property type="component" value="Unassembled WGS sequence"/>
</dbReference>
<name>A0AAV9U4A6_9PEZI</name>
<organism evidence="1 2">
    <name type="scientific">Orbilia blumenaviensis</name>
    <dbReference type="NCBI Taxonomy" id="1796055"/>
    <lineage>
        <taxon>Eukaryota</taxon>
        <taxon>Fungi</taxon>
        <taxon>Dikarya</taxon>
        <taxon>Ascomycota</taxon>
        <taxon>Pezizomycotina</taxon>
        <taxon>Orbiliomycetes</taxon>
        <taxon>Orbiliales</taxon>
        <taxon>Orbiliaceae</taxon>
        <taxon>Orbilia</taxon>
    </lineage>
</organism>
<dbReference type="AlphaFoldDB" id="A0AAV9U4A6"/>
<proteinExistence type="predicted"/>
<evidence type="ECO:0000313" key="1">
    <source>
        <dbReference type="EMBL" id="KAK6334449.1"/>
    </source>
</evidence>
<evidence type="ECO:0000313" key="2">
    <source>
        <dbReference type="Proteomes" id="UP001373714"/>
    </source>
</evidence>
<sequence length="186" mass="21039">MLGLRVWLVQTSYTTIDTTNSVFQRLEAPSTQQHYQLPTYHTATSSGFNVTACRHIDISDDAIHFPPCWCRRVRGTRHLKRACGACIRYSSPAFVVEREKAIELQLYRFRSLMLSITETEKYVPQWRKIVGLGTEMLRDGPDQKELVYINDDAEGEILDALEDEMTAVAGESAEVATTTGTKPAHK</sequence>
<gene>
    <name evidence="1" type="ORF">TWF730_003664</name>
</gene>